<name>A0A6V7RAP5_9BACL</name>
<evidence type="ECO:0000313" key="3">
    <source>
        <dbReference type="Proteomes" id="UP000521032"/>
    </source>
</evidence>
<feature type="transmembrane region" description="Helical" evidence="1">
    <location>
        <begin position="61"/>
        <end position="85"/>
    </location>
</feature>
<organism evidence="2 3">
    <name type="scientific">Phocicoccus schoeneichii</name>
    <dbReference type="NCBI Taxonomy" id="1812261"/>
    <lineage>
        <taxon>Bacteria</taxon>
        <taxon>Bacillati</taxon>
        <taxon>Bacillota</taxon>
        <taxon>Bacilli</taxon>
        <taxon>Bacillales</taxon>
        <taxon>Salinicoccaceae</taxon>
        <taxon>Phocicoccus</taxon>
    </lineage>
</organism>
<keyword evidence="1" id="KW-1133">Transmembrane helix</keyword>
<sequence>MTRVILILLLFIQLLFFVNFTLNDGILFFNVYIWVSVALISIVAGARDFMKDQISNDSTQLHGYFSLTLVTLSLSSLVFVLYIVVTEPYYL</sequence>
<dbReference type="RefSeq" id="WP_186086319.1">
    <property type="nucleotide sequence ID" value="NZ_BMDB01000002.1"/>
</dbReference>
<dbReference type="Proteomes" id="UP000521032">
    <property type="component" value="Unassembled WGS sequence"/>
</dbReference>
<feature type="transmembrane region" description="Helical" evidence="1">
    <location>
        <begin position="27"/>
        <end position="49"/>
    </location>
</feature>
<dbReference type="EMBL" id="CAJEWE010000007">
    <property type="protein sequence ID" value="CAD2074687.1"/>
    <property type="molecule type" value="Genomic_DNA"/>
</dbReference>
<accession>A0A6V7RAP5</accession>
<keyword evidence="3" id="KW-1185">Reference proteome</keyword>
<reference evidence="2 3" key="1">
    <citation type="submission" date="2020-07" db="EMBL/GenBank/DDBJ databases">
        <authorList>
            <person name="Criscuolo A."/>
        </authorList>
    </citation>
    <scope>NUCLEOTIDE SEQUENCE [LARGE SCALE GENOMIC DNA]</scope>
    <source>
        <strain evidence="3">CIP 111030</strain>
    </source>
</reference>
<evidence type="ECO:0000313" key="2">
    <source>
        <dbReference type="EMBL" id="CAD2074687.1"/>
    </source>
</evidence>
<evidence type="ECO:0000256" key="1">
    <source>
        <dbReference type="SAM" id="Phobius"/>
    </source>
</evidence>
<keyword evidence="1" id="KW-0812">Transmembrane</keyword>
<gene>
    <name evidence="2" type="ORF">JEOSCH030_00754</name>
</gene>
<protein>
    <submittedName>
        <fullName evidence="2">Uncharacterized protein</fullName>
    </submittedName>
</protein>
<keyword evidence="1" id="KW-0472">Membrane</keyword>
<comment type="caution">
    <text evidence="2">The sequence shown here is derived from an EMBL/GenBank/DDBJ whole genome shotgun (WGS) entry which is preliminary data.</text>
</comment>
<proteinExistence type="predicted"/>
<dbReference type="AlphaFoldDB" id="A0A6V7RAP5"/>